<name>A0A0L7B545_BIFBR</name>
<dbReference type="RefSeq" id="WP_225090249.1">
    <property type="nucleotide sequence ID" value="NZ_AVQD01000004.1"/>
</dbReference>
<dbReference type="PATRIC" id="fig|1365965.3.peg.551"/>
<organism evidence="2 3">
    <name type="scientific">Bifidobacterium breve MCC 1128</name>
    <dbReference type="NCBI Taxonomy" id="1365965"/>
    <lineage>
        <taxon>Bacteria</taxon>
        <taxon>Bacillati</taxon>
        <taxon>Actinomycetota</taxon>
        <taxon>Actinomycetes</taxon>
        <taxon>Bifidobacteriales</taxon>
        <taxon>Bifidobacteriaceae</taxon>
        <taxon>Bifidobacterium</taxon>
    </lineage>
</organism>
<evidence type="ECO:0000313" key="2">
    <source>
        <dbReference type="EMBL" id="KOA42650.1"/>
    </source>
</evidence>
<evidence type="ECO:0008006" key="4">
    <source>
        <dbReference type="Google" id="ProtNLM"/>
    </source>
</evidence>
<reference evidence="2 3" key="1">
    <citation type="journal article" date="2015" name="Int J Genomics">
        <title>Comparative Genomics Revealed Genetic Diversity and Species/Strain-Level Differences in Carbohydrate Metabolism of Three Probiotic Bifidobacterial Species.</title>
        <authorList>
            <person name="Odamaki T."/>
            <person name="Horigome A."/>
            <person name="Sugahara H."/>
            <person name="Hashikura N."/>
            <person name="Minami J."/>
            <person name="Xiao J.Z."/>
            <person name="Abe F."/>
        </authorList>
    </citation>
    <scope>NUCLEOTIDE SEQUENCE [LARGE SCALE GENOMIC DNA]</scope>
    <source>
        <strain evidence="2 3">MCC 1128</strain>
    </source>
</reference>
<sequence>MGNPRYSNGYRRRRERERWRHMRADCYICHRPIDYELKAPHPYSFVVDETIALARGGTLTHDNSGPAHRWCNAIKGTHSLAWARERVAQLIAQGKAPQRTEPTQSGPIRCSDWFGGGE</sequence>
<gene>
    <name evidence="2" type="ORF">BBM1128_02730</name>
</gene>
<dbReference type="EMBL" id="AVQD01000004">
    <property type="protein sequence ID" value="KOA42650.1"/>
    <property type="molecule type" value="Genomic_DNA"/>
</dbReference>
<protein>
    <recommendedName>
        <fullName evidence="4">Endonuclease</fullName>
    </recommendedName>
</protein>
<feature type="region of interest" description="Disordered" evidence="1">
    <location>
        <begin position="94"/>
        <end position="118"/>
    </location>
</feature>
<evidence type="ECO:0000313" key="3">
    <source>
        <dbReference type="Proteomes" id="UP000037193"/>
    </source>
</evidence>
<dbReference type="AlphaFoldDB" id="A0A0L7B545"/>
<evidence type="ECO:0000256" key="1">
    <source>
        <dbReference type="SAM" id="MobiDB-lite"/>
    </source>
</evidence>
<dbReference type="Proteomes" id="UP000037193">
    <property type="component" value="Unassembled WGS sequence"/>
</dbReference>
<comment type="caution">
    <text evidence="2">The sequence shown here is derived from an EMBL/GenBank/DDBJ whole genome shotgun (WGS) entry which is preliminary data.</text>
</comment>
<dbReference type="Gene3D" id="1.10.30.50">
    <property type="match status" value="1"/>
</dbReference>
<accession>A0A0L7B545</accession>
<proteinExistence type="predicted"/>